<comment type="cofactor">
    <cofactor evidence="1">
        <name>heme</name>
        <dbReference type="ChEBI" id="CHEBI:30413"/>
    </cofactor>
</comment>
<dbReference type="SUPFAM" id="SSF48264">
    <property type="entry name" value="Cytochrome P450"/>
    <property type="match status" value="1"/>
</dbReference>
<dbReference type="GO" id="GO:0020037">
    <property type="term" value="F:heme binding"/>
    <property type="evidence" value="ECO:0007669"/>
    <property type="project" value="InterPro"/>
</dbReference>
<accession>A0AAD9XLV2</accession>
<evidence type="ECO:0000256" key="2">
    <source>
        <dbReference type="ARBA" id="ARBA00010617"/>
    </source>
</evidence>
<keyword evidence="7 8" id="KW-0503">Monooxygenase</keyword>
<evidence type="ECO:0000313" key="9">
    <source>
        <dbReference type="EMBL" id="KAK2661668.1"/>
    </source>
</evidence>
<organism evidence="9 10">
    <name type="scientific">Dipteronia dyeriana</name>
    <dbReference type="NCBI Taxonomy" id="168575"/>
    <lineage>
        <taxon>Eukaryota</taxon>
        <taxon>Viridiplantae</taxon>
        <taxon>Streptophyta</taxon>
        <taxon>Embryophyta</taxon>
        <taxon>Tracheophyta</taxon>
        <taxon>Spermatophyta</taxon>
        <taxon>Magnoliopsida</taxon>
        <taxon>eudicotyledons</taxon>
        <taxon>Gunneridae</taxon>
        <taxon>Pentapetalae</taxon>
        <taxon>rosids</taxon>
        <taxon>malvids</taxon>
        <taxon>Sapindales</taxon>
        <taxon>Sapindaceae</taxon>
        <taxon>Hippocastanoideae</taxon>
        <taxon>Acereae</taxon>
        <taxon>Dipteronia</taxon>
    </lineage>
</organism>
<evidence type="ECO:0000256" key="4">
    <source>
        <dbReference type="ARBA" id="ARBA00022723"/>
    </source>
</evidence>
<dbReference type="InterPro" id="IPR001128">
    <property type="entry name" value="Cyt_P450"/>
</dbReference>
<dbReference type="InterPro" id="IPR017972">
    <property type="entry name" value="Cyt_P450_CS"/>
</dbReference>
<dbReference type="Gene3D" id="1.10.630.10">
    <property type="entry name" value="Cytochrome P450"/>
    <property type="match status" value="1"/>
</dbReference>
<keyword evidence="3 8" id="KW-0349">Heme</keyword>
<dbReference type="Proteomes" id="UP001280121">
    <property type="component" value="Unassembled WGS sequence"/>
</dbReference>
<evidence type="ECO:0000256" key="3">
    <source>
        <dbReference type="ARBA" id="ARBA00022617"/>
    </source>
</evidence>
<keyword evidence="5 8" id="KW-0560">Oxidoreductase</keyword>
<protein>
    <recommendedName>
        <fullName evidence="11">Cytochrome P450</fullName>
    </recommendedName>
</protein>
<proteinExistence type="inferred from homology"/>
<dbReference type="Pfam" id="PF00067">
    <property type="entry name" value="p450"/>
    <property type="match status" value="1"/>
</dbReference>
<evidence type="ECO:0000256" key="8">
    <source>
        <dbReference type="RuleBase" id="RU000461"/>
    </source>
</evidence>
<dbReference type="PROSITE" id="PS00086">
    <property type="entry name" value="CYTOCHROME_P450"/>
    <property type="match status" value="1"/>
</dbReference>
<name>A0AAD9XLV2_9ROSI</name>
<keyword evidence="4 8" id="KW-0479">Metal-binding</keyword>
<dbReference type="GO" id="GO:0006629">
    <property type="term" value="P:lipid metabolic process"/>
    <property type="evidence" value="ECO:0007669"/>
    <property type="project" value="UniProtKB-ARBA"/>
</dbReference>
<dbReference type="GO" id="GO:0004497">
    <property type="term" value="F:monooxygenase activity"/>
    <property type="evidence" value="ECO:0007669"/>
    <property type="project" value="UniProtKB-KW"/>
</dbReference>
<dbReference type="EMBL" id="JANJYI010000001">
    <property type="protein sequence ID" value="KAK2661668.1"/>
    <property type="molecule type" value="Genomic_DNA"/>
</dbReference>
<evidence type="ECO:0000256" key="5">
    <source>
        <dbReference type="ARBA" id="ARBA00023002"/>
    </source>
</evidence>
<evidence type="ECO:0000256" key="6">
    <source>
        <dbReference type="ARBA" id="ARBA00023004"/>
    </source>
</evidence>
<dbReference type="InterPro" id="IPR036396">
    <property type="entry name" value="Cyt_P450_sf"/>
</dbReference>
<dbReference type="AlphaFoldDB" id="A0AAD9XLV2"/>
<keyword evidence="10" id="KW-1185">Reference proteome</keyword>
<dbReference type="PANTHER" id="PTHR24296">
    <property type="entry name" value="CYTOCHROME P450"/>
    <property type="match status" value="1"/>
</dbReference>
<comment type="caution">
    <text evidence="9">The sequence shown here is derived from an EMBL/GenBank/DDBJ whole genome shotgun (WGS) entry which is preliminary data.</text>
</comment>
<evidence type="ECO:0000256" key="1">
    <source>
        <dbReference type="ARBA" id="ARBA00001971"/>
    </source>
</evidence>
<dbReference type="GO" id="GO:0016705">
    <property type="term" value="F:oxidoreductase activity, acting on paired donors, with incorporation or reduction of molecular oxygen"/>
    <property type="evidence" value="ECO:0007669"/>
    <property type="project" value="InterPro"/>
</dbReference>
<reference evidence="9" key="1">
    <citation type="journal article" date="2023" name="Plant J.">
        <title>Genome sequences and population genomics provide insights into the demographic history, inbreeding, and mutation load of two 'living fossil' tree species of Dipteronia.</title>
        <authorList>
            <person name="Feng Y."/>
            <person name="Comes H.P."/>
            <person name="Chen J."/>
            <person name="Zhu S."/>
            <person name="Lu R."/>
            <person name="Zhang X."/>
            <person name="Li P."/>
            <person name="Qiu J."/>
            <person name="Olsen K.M."/>
            <person name="Qiu Y."/>
        </authorList>
    </citation>
    <scope>NUCLEOTIDE SEQUENCE</scope>
    <source>
        <strain evidence="9">KIB01</strain>
    </source>
</reference>
<sequence length="158" mass="18201">MSNNQKQPSSAHTVYTKYGCMRDLNHDHHDQFLRIVCETLGLYPPVPFNHKATTLPDILPTGHHVNRDTKMLISFYSMGRLEEIWGEDCLQFKPERWISEQGQIVHRPSYQFAAFGAGPRSCIGKDIALIQMKMVATAMLWNYRMQLVDDHPISPRTS</sequence>
<evidence type="ECO:0000313" key="10">
    <source>
        <dbReference type="Proteomes" id="UP001280121"/>
    </source>
</evidence>
<evidence type="ECO:0008006" key="11">
    <source>
        <dbReference type="Google" id="ProtNLM"/>
    </source>
</evidence>
<comment type="similarity">
    <text evidence="2 8">Belongs to the cytochrome P450 family.</text>
</comment>
<gene>
    <name evidence="9" type="ORF">Ddye_000242</name>
</gene>
<evidence type="ECO:0000256" key="7">
    <source>
        <dbReference type="ARBA" id="ARBA00023033"/>
    </source>
</evidence>
<dbReference type="GO" id="GO:0005506">
    <property type="term" value="F:iron ion binding"/>
    <property type="evidence" value="ECO:0007669"/>
    <property type="project" value="InterPro"/>
</dbReference>
<keyword evidence="6 8" id="KW-0408">Iron</keyword>